<dbReference type="AlphaFoldDB" id="A0A814WWG5"/>
<dbReference type="Gene3D" id="1.20.58.1120">
    <property type="match status" value="1"/>
</dbReference>
<dbReference type="PANTHER" id="PTHR22878:SF68">
    <property type="entry name" value="DYNEIN HEAVY CHAIN 6, AXONEMAL-LIKE"/>
    <property type="match status" value="1"/>
</dbReference>
<dbReference type="GO" id="GO:0007018">
    <property type="term" value="P:microtubule-based movement"/>
    <property type="evidence" value="ECO:0007669"/>
    <property type="project" value="InterPro"/>
</dbReference>
<dbReference type="InterPro" id="IPR026983">
    <property type="entry name" value="DHC"/>
</dbReference>
<dbReference type="Proteomes" id="UP000663889">
    <property type="component" value="Unassembled WGS sequence"/>
</dbReference>
<accession>A0A814WWG5</accession>
<protein>
    <recommendedName>
        <fullName evidence="1">Dynein heavy chain hydrolytic ATP-binding dynein motor region domain-containing protein</fullName>
    </recommendedName>
</protein>
<feature type="domain" description="Dynein heavy chain hydrolytic ATP-binding dynein motor region" evidence="1">
    <location>
        <begin position="113"/>
        <end position="145"/>
    </location>
</feature>
<dbReference type="GO" id="GO:0030286">
    <property type="term" value="C:dynein complex"/>
    <property type="evidence" value="ECO:0007669"/>
    <property type="project" value="InterPro"/>
</dbReference>
<dbReference type="FunFam" id="1.20.58.1120:FF:000001">
    <property type="entry name" value="dynein heavy chain 2, axonemal"/>
    <property type="match status" value="1"/>
</dbReference>
<gene>
    <name evidence="2" type="ORF">SEV965_LOCUS21478</name>
</gene>
<organism evidence="2 3">
    <name type="scientific">Rotaria sordida</name>
    <dbReference type="NCBI Taxonomy" id="392033"/>
    <lineage>
        <taxon>Eukaryota</taxon>
        <taxon>Metazoa</taxon>
        <taxon>Spiralia</taxon>
        <taxon>Gnathifera</taxon>
        <taxon>Rotifera</taxon>
        <taxon>Eurotatoria</taxon>
        <taxon>Bdelloidea</taxon>
        <taxon>Philodinida</taxon>
        <taxon>Philodinidae</taxon>
        <taxon>Rotaria</taxon>
    </lineage>
</organism>
<sequence length="162" mass="18880">SVLTVSQTYWCVALTQILTSDESIRHKNLEDFERKSYTDLNKLAALVRQELPQLVRDVCRALITIDVHARDIVSEMVQIENASITSFEWLKQLRYYFEQDLTVIRMANSQYIYGYEYLGASDRLVITPLTDRCYLCLMGALQLDLKYFNINTIKFIKTCPCT</sequence>
<evidence type="ECO:0000313" key="3">
    <source>
        <dbReference type="Proteomes" id="UP000663889"/>
    </source>
</evidence>
<proteinExistence type="predicted"/>
<feature type="non-terminal residue" evidence="2">
    <location>
        <position position="1"/>
    </location>
</feature>
<evidence type="ECO:0000259" key="1">
    <source>
        <dbReference type="Pfam" id="PF12774"/>
    </source>
</evidence>
<name>A0A814WWG5_9BILA</name>
<reference evidence="2" key="1">
    <citation type="submission" date="2021-02" db="EMBL/GenBank/DDBJ databases">
        <authorList>
            <person name="Nowell W R."/>
        </authorList>
    </citation>
    <scope>NUCLEOTIDE SEQUENCE</scope>
</reference>
<comment type="caution">
    <text evidence="2">The sequence shown here is derived from an EMBL/GenBank/DDBJ whole genome shotgun (WGS) entry which is preliminary data.</text>
</comment>
<dbReference type="PANTHER" id="PTHR22878">
    <property type="entry name" value="DYNEIN HEAVY CHAIN 6, AXONEMAL-LIKE-RELATED"/>
    <property type="match status" value="1"/>
</dbReference>
<dbReference type="GO" id="GO:0045505">
    <property type="term" value="F:dynein intermediate chain binding"/>
    <property type="evidence" value="ECO:0007669"/>
    <property type="project" value="InterPro"/>
</dbReference>
<evidence type="ECO:0000313" key="2">
    <source>
        <dbReference type="EMBL" id="CAF1207340.1"/>
    </source>
</evidence>
<dbReference type="InterPro" id="IPR035699">
    <property type="entry name" value="AAA_6"/>
</dbReference>
<dbReference type="GO" id="GO:0051959">
    <property type="term" value="F:dynein light intermediate chain binding"/>
    <property type="evidence" value="ECO:0007669"/>
    <property type="project" value="InterPro"/>
</dbReference>
<dbReference type="Pfam" id="PF12774">
    <property type="entry name" value="AAA_6"/>
    <property type="match status" value="1"/>
</dbReference>
<dbReference type="GO" id="GO:0005524">
    <property type="term" value="F:ATP binding"/>
    <property type="evidence" value="ECO:0007669"/>
    <property type="project" value="InterPro"/>
</dbReference>
<dbReference type="EMBL" id="CAJNOU010001459">
    <property type="protein sequence ID" value="CAF1207340.1"/>
    <property type="molecule type" value="Genomic_DNA"/>
</dbReference>